<dbReference type="HAMAP" id="MF_03223">
    <property type="entry name" value="Methyltr_EFM7"/>
    <property type="match status" value="1"/>
</dbReference>
<dbReference type="GO" id="GO:0016279">
    <property type="term" value="F:protein-lysine N-methyltransferase activity"/>
    <property type="evidence" value="ECO:0007669"/>
    <property type="project" value="UniProtKB-UniRule"/>
</dbReference>
<dbReference type="GO" id="GO:0032259">
    <property type="term" value="P:methylation"/>
    <property type="evidence" value="ECO:0007669"/>
    <property type="project" value="UniProtKB-KW"/>
</dbReference>
<organism evidence="6 7">
    <name type="scientific">Tieghemiomyces parasiticus</name>
    <dbReference type="NCBI Taxonomy" id="78921"/>
    <lineage>
        <taxon>Eukaryota</taxon>
        <taxon>Fungi</taxon>
        <taxon>Fungi incertae sedis</taxon>
        <taxon>Zoopagomycota</taxon>
        <taxon>Kickxellomycotina</taxon>
        <taxon>Dimargaritomycetes</taxon>
        <taxon>Dimargaritales</taxon>
        <taxon>Dimargaritaceae</taxon>
        <taxon>Tieghemiomyces</taxon>
    </lineage>
</organism>
<dbReference type="PANTHER" id="PTHR14614:SF10">
    <property type="entry name" value="PROTEIN N-TERMINAL AND LYSINE N-METHYLTRANSFERASE EFM7"/>
    <property type="match status" value="1"/>
</dbReference>
<dbReference type="SUPFAM" id="SSF53335">
    <property type="entry name" value="S-adenosyl-L-methionine-dependent methyltransferases"/>
    <property type="match status" value="1"/>
</dbReference>
<dbReference type="PANTHER" id="PTHR14614">
    <property type="entry name" value="HEPATOCELLULAR CARCINOMA-ASSOCIATED ANTIGEN"/>
    <property type="match status" value="1"/>
</dbReference>
<evidence type="ECO:0000256" key="1">
    <source>
        <dbReference type="ARBA" id="ARBA00022490"/>
    </source>
</evidence>
<reference evidence="6" key="1">
    <citation type="submission" date="2022-07" db="EMBL/GenBank/DDBJ databases">
        <title>Phylogenomic reconstructions and comparative analyses of Kickxellomycotina fungi.</title>
        <authorList>
            <person name="Reynolds N.K."/>
            <person name="Stajich J.E."/>
            <person name="Barry K."/>
            <person name="Grigoriev I.V."/>
            <person name="Crous P."/>
            <person name="Smith M.E."/>
        </authorList>
    </citation>
    <scope>NUCLEOTIDE SEQUENCE</scope>
    <source>
        <strain evidence="6">RSA 861</strain>
    </source>
</reference>
<dbReference type="GO" id="GO:0005737">
    <property type="term" value="C:cytoplasm"/>
    <property type="evidence" value="ECO:0007669"/>
    <property type="project" value="UniProtKB-SubCell"/>
</dbReference>
<feature type="binding site" evidence="5">
    <location>
        <position position="67"/>
    </location>
    <ligand>
        <name>S-adenosyl-L-methionine</name>
        <dbReference type="ChEBI" id="CHEBI:59789"/>
    </ligand>
</feature>
<evidence type="ECO:0000256" key="3">
    <source>
        <dbReference type="ARBA" id="ARBA00022679"/>
    </source>
</evidence>
<feature type="binding site" evidence="5">
    <location>
        <begin position="93"/>
        <end position="95"/>
    </location>
    <ligand>
        <name>S-adenosyl-L-methionine</name>
        <dbReference type="ChEBI" id="CHEBI:59789"/>
    </ligand>
</feature>
<keyword evidence="4 5" id="KW-0949">S-adenosyl-L-methionine</keyword>
<gene>
    <name evidence="6" type="primary">EFM7_2</name>
    <name evidence="5" type="synonym">EFM7</name>
    <name evidence="6" type="ORF">IWQ60_005608</name>
</gene>
<keyword evidence="7" id="KW-1185">Reference proteome</keyword>
<accession>A0A9W8A5Z5</accession>
<dbReference type="InterPro" id="IPR029063">
    <property type="entry name" value="SAM-dependent_MTases_sf"/>
</dbReference>
<sequence length="283" mass="31764">MADGNDFLFDEETIDLFKEPENYYPPEPEPVFETFERHDENIESGDTVKTLTVRLLGHHPLWGHLLWNAAKEFSHFIDRHPSLVRNKAVLELGAGAALPSLLAGLNGARRVVVTDYPEESLLDNIRGNVERILPEAYVDNRVQVQGFLWGTDPTPLLAAIQPPRQSVAAASDGDSIGGVPVKFDTLILCDLIFNHSQHRAMLQTCRACLSDDPAHPGEAYVFFTHHRPHYMQQDLAFFTLAASPEFGFKVDNFRNISTVPMFEKDPGSPTVRGTVHCYRLTWA</sequence>
<comment type="similarity">
    <text evidence="5">Belongs to the class I-like SAM-binding methyltransferase superfamily. EFM7 family.</text>
</comment>
<comment type="caution">
    <text evidence="5">Lacks conserved residue(s) required for the propagation of feature annotation.</text>
</comment>
<evidence type="ECO:0000256" key="4">
    <source>
        <dbReference type="ARBA" id="ARBA00022691"/>
    </source>
</evidence>
<keyword evidence="1 5" id="KW-0963">Cytoplasm</keyword>
<dbReference type="Pfam" id="PF10294">
    <property type="entry name" value="Methyltransf_16"/>
    <property type="match status" value="1"/>
</dbReference>
<dbReference type="Gene3D" id="3.40.50.150">
    <property type="entry name" value="Vaccinia Virus protein VP39"/>
    <property type="match status" value="1"/>
</dbReference>
<dbReference type="OrthoDB" id="46564at2759"/>
<evidence type="ECO:0000313" key="6">
    <source>
        <dbReference type="EMBL" id="KAJ1923855.1"/>
    </source>
</evidence>
<dbReference type="EMBL" id="JANBPT010000308">
    <property type="protein sequence ID" value="KAJ1923855.1"/>
    <property type="molecule type" value="Genomic_DNA"/>
</dbReference>
<evidence type="ECO:0000256" key="2">
    <source>
        <dbReference type="ARBA" id="ARBA00022603"/>
    </source>
</evidence>
<comment type="caution">
    <text evidence="6">The sequence shown here is derived from an EMBL/GenBank/DDBJ whole genome shotgun (WGS) entry which is preliminary data.</text>
</comment>
<dbReference type="EC" id="2.1.1.-" evidence="5"/>
<comment type="subcellular location">
    <subcellularLocation>
        <location evidence="5">Cytoplasm</location>
    </subcellularLocation>
</comment>
<keyword evidence="2 5" id="KW-0489">Methyltransferase</keyword>
<feature type="binding site" evidence="5">
    <location>
        <position position="115"/>
    </location>
    <ligand>
        <name>S-adenosyl-L-methionine</name>
        <dbReference type="ChEBI" id="CHEBI:59789"/>
    </ligand>
</feature>
<dbReference type="InterPro" id="IPR019410">
    <property type="entry name" value="Methyltransf_16"/>
</dbReference>
<comment type="function">
    <text evidence="5">S-adenosyl-L-methionine-dependent protein methyltransferase that trimethylates the N-terminal glycine 'Gly-2' of elongation factor 1-alpha, before also catalyzing the mono- and dimethylation of 'Lys-3'.</text>
</comment>
<proteinExistence type="inferred from homology"/>
<dbReference type="GO" id="GO:0071885">
    <property type="term" value="F:N-terminal protein N-methyltransferase activity"/>
    <property type="evidence" value="ECO:0007669"/>
    <property type="project" value="UniProtKB-UniRule"/>
</dbReference>
<keyword evidence="3 5" id="KW-0808">Transferase</keyword>
<dbReference type="PROSITE" id="PS51560">
    <property type="entry name" value="SAM_MT_NNT1"/>
    <property type="match status" value="1"/>
</dbReference>
<evidence type="ECO:0000256" key="5">
    <source>
        <dbReference type="HAMAP-Rule" id="MF_03223"/>
    </source>
</evidence>
<name>A0A9W8A5Z5_9FUNG</name>
<protein>
    <recommendedName>
        <fullName evidence="5">Protein N-terminal and lysine N-methyltransferase EFM7</fullName>
        <ecNumber evidence="5">2.1.1.-</ecNumber>
    </recommendedName>
    <alternativeName>
        <fullName evidence="5">Elongation factor methyltransferase 7</fullName>
    </alternativeName>
</protein>
<dbReference type="Proteomes" id="UP001150569">
    <property type="component" value="Unassembled WGS sequence"/>
</dbReference>
<dbReference type="InterPro" id="IPR025784">
    <property type="entry name" value="EFM7"/>
</dbReference>
<evidence type="ECO:0000313" key="7">
    <source>
        <dbReference type="Proteomes" id="UP001150569"/>
    </source>
</evidence>
<dbReference type="AlphaFoldDB" id="A0A9W8A5Z5"/>
<feature type="binding site" evidence="5">
    <location>
        <position position="149"/>
    </location>
    <ligand>
        <name>S-adenosyl-L-methionine</name>
        <dbReference type="ChEBI" id="CHEBI:59789"/>
    </ligand>
</feature>